<dbReference type="GO" id="GO:0006749">
    <property type="term" value="P:glutathione metabolic process"/>
    <property type="evidence" value="ECO:0007669"/>
    <property type="project" value="TreeGrafter"/>
</dbReference>
<dbReference type="Pfam" id="PF05378">
    <property type="entry name" value="Hydant_A_N"/>
    <property type="match status" value="1"/>
</dbReference>
<dbReference type="AlphaFoldDB" id="A0A6L8W6B9"/>
<gene>
    <name evidence="4" type="ORF">GQE98_05270</name>
</gene>
<dbReference type="InterPro" id="IPR008040">
    <property type="entry name" value="Hydant_A_N"/>
</dbReference>
<dbReference type="PANTHER" id="PTHR11365">
    <property type="entry name" value="5-OXOPROLINASE RELATED"/>
    <property type="match status" value="1"/>
</dbReference>
<comment type="caution">
    <text evidence="4">The sequence shown here is derived from an EMBL/GenBank/DDBJ whole genome shotgun (WGS) entry which is preliminary data.</text>
</comment>
<dbReference type="Pfam" id="PF01968">
    <property type="entry name" value="Hydantoinase_A"/>
    <property type="match status" value="1"/>
</dbReference>
<dbReference type="InterPro" id="IPR002821">
    <property type="entry name" value="Hydantoinase_A"/>
</dbReference>
<dbReference type="GO" id="GO:0017168">
    <property type="term" value="F:5-oxoprolinase (ATP-hydrolyzing) activity"/>
    <property type="evidence" value="ECO:0007669"/>
    <property type="project" value="TreeGrafter"/>
</dbReference>
<dbReference type="RefSeq" id="WP_161314579.1">
    <property type="nucleotide sequence ID" value="NZ_WTUW01000001.1"/>
</dbReference>
<feature type="domain" description="Acetophenone carboxylase-like C-terminal" evidence="3">
    <location>
        <begin position="507"/>
        <end position="674"/>
    </location>
</feature>
<proteinExistence type="predicted"/>
<protein>
    <submittedName>
        <fullName evidence="4">Hydantoinase/oxoprolinase family protein</fullName>
    </submittedName>
</protein>
<feature type="domain" description="Hydantoinase A/oxoprolinase" evidence="1">
    <location>
        <begin position="205"/>
        <end position="493"/>
    </location>
</feature>
<sequence length="686" mass="74182">MQKVKTTSSINVGVDVGGTFTDFLMVNTETGEFRTAKVPTTVDDRARGFLLGIEELDVGAEAIDWLVHGTTAGTNAVLERKGAHTALITTAGFRDTLELGRRTRPYAYGLSGSFEALIERNDRYEVSERLDAKGRVLIELDEDEVRRTVQQIIKSGAESVVIHFLHSYINPVHEQRCAKIVREMWPNKNVVAGSEIVREMREFERGTTAAIHAAIQPIVSRYIERVQSALEEEGFRNELLVMQANGGMMASSLVGEHAVQTVMSGPAAGVLAAAEIAKASGFSNVITGDMGGTSYDVALIVEGEPVIAAEKDLAYGIPIRIPMIDIHTIGAGGGSIAHLDKAGMLRVGPESAGSYPGPIGYGRGGELPTITDANFLLGRINAEQVTGSDNKAPLEKIETAMQEQLGADLGMSAEQVAAAIIEVAVNELAGAIRLISVEKGNDPRDFALMPFGGAGPLHAVAIARELGIPQVVVPRFPGLTSALGCVLADVRHDFVQTINKPFIELEAEEVNKLMQEQARAGRELLARENVATEATEVRHEVDLLYRGQSHVLRIPIKADHFDSQNVLSDLTDAYLDRFNLSLPEMVPVLVNVRTTVIGVREPIDMSLFKPGADTSLEMAKVGTRRAYFNGSWYDADIYNREFLPVGAELSGPAIIEQYDSTFVIDPEATAKVDDIGNIVVDVAPYQ</sequence>
<dbReference type="InterPro" id="IPR045079">
    <property type="entry name" value="Oxoprolinase-like"/>
</dbReference>
<dbReference type="Pfam" id="PF19278">
    <property type="entry name" value="Hydant_A_C"/>
    <property type="match status" value="1"/>
</dbReference>
<name>A0A6L8W6B9_9PROT</name>
<dbReference type="EMBL" id="WTUW01000001">
    <property type="protein sequence ID" value="MZR30043.1"/>
    <property type="molecule type" value="Genomic_DNA"/>
</dbReference>
<evidence type="ECO:0000313" key="4">
    <source>
        <dbReference type="EMBL" id="MZR30043.1"/>
    </source>
</evidence>
<dbReference type="Proteomes" id="UP000476030">
    <property type="component" value="Unassembled WGS sequence"/>
</dbReference>
<evidence type="ECO:0000259" key="2">
    <source>
        <dbReference type="Pfam" id="PF05378"/>
    </source>
</evidence>
<evidence type="ECO:0000259" key="3">
    <source>
        <dbReference type="Pfam" id="PF19278"/>
    </source>
</evidence>
<dbReference type="PANTHER" id="PTHR11365:SF23">
    <property type="entry name" value="HYPOTHETICAL 5-OXOPROLINASE (EUROFUNG)-RELATED"/>
    <property type="match status" value="1"/>
</dbReference>
<feature type="domain" description="Hydantoinase/oxoprolinase N-terminal" evidence="2">
    <location>
        <begin position="12"/>
        <end position="184"/>
    </location>
</feature>
<keyword evidence="5" id="KW-1185">Reference proteome</keyword>
<reference evidence="4 5" key="1">
    <citation type="submission" date="2019-12" db="EMBL/GenBank/DDBJ databases">
        <title>Snethiella sp. nov. sp. isolated from sea sand.</title>
        <authorList>
            <person name="Kim J."/>
            <person name="Jeong S.E."/>
            <person name="Jung H.S."/>
            <person name="Jeon C.O."/>
        </authorList>
    </citation>
    <scope>NUCLEOTIDE SEQUENCE [LARGE SCALE GENOMIC DNA]</scope>
    <source>
        <strain evidence="4 5">DP05</strain>
    </source>
</reference>
<evidence type="ECO:0000259" key="1">
    <source>
        <dbReference type="Pfam" id="PF01968"/>
    </source>
</evidence>
<dbReference type="GO" id="GO:0005829">
    <property type="term" value="C:cytosol"/>
    <property type="evidence" value="ECO:0007669"/>
    <property type="project" value="TreeGrafter"/>
</dbReference>
<organism evidence="4 5">
    <name type="scientific">Sneathiella litorea</name>
    <dbReference type="NCBI Taxonomy" id="2606216"/>
    <lineage>
        <taxon>Bacteria</taxon>
        <taxon>Pseudomonadati</taxon>
        <taxon>Pseudomonadota</taxon>
        <taxon>Alphaproteobacteria</taxon>
        <taxon>Sneathiellales</taxon>
        <taxon>Sneathiellaceae</taxon>
        <taxon>Sneathiella</taxon>
    </lineage>
</organism>
<accession>A0A6L8W6B9</accession>
<evidence type="ECO:0000313" key="5">
    <source>
        <dbReference type="Proteomes" id="UP000476030"/>
    </source>
</evidence>
<dbReference type="InterPro" id="IPR049517">
    <property type="entry name" value="ACX-like_C"/>
</dbReference>